<name>A0A366MR17_9BACT</name>
<evidence type="ECO:0000256" key="4">
    <source>
        <dbReference type="ARBA" id="ARBA00023136"/>
    </source>
</evidence>
<dbReference type="InterPro" id="IPR007688">
    <property type="entry name" value="Conjugal_tfr_TrbL/VirB6"/>
</dbReference>
<evidence type="ECO:0000256" key="2">
    <source>
        <dbReference type="ARBA" id="ARBA00022692"/>
    </source>
</evidence>
<comment type="subcellular location">
    <subcellularLocation>
        <location evidence="1">Membrane</location>
        <topology evidence="1">Multi-pass membrane protein</topology>
    </subcellularLocation>
</comment>
<gene>
    <name evidence="6" type="ORF">CRU91_11825</name>
</gene>
<feature type="transmembrane region" description="Helical" evidence="5">
    <location>
        <begin position="231"/>
        <end position="248"/>
    </location>
</feature>
<feature type="transmembrane region" description="Helical" evidence="5">
    <location>
        <begin position="132"/>
        <end position="155"/>
    </location>
</feature>
<proteinExistence type="predicted"/>
<evidence type="ECO:0000256" key="3">
    <source>
        <dbReference type="ARBA" id="ARBA00022989"/>
    </source>
</evidence>
<dbReference type="EMBL" id="PDKB01000031">
    <property type="protein sequence ID" value="RBQ27939.1"/>
    <property type="molecule type" value="Genomic_DNA"/>
</dbReference>
<evidence type="ECO:0000313" key="6">
    <source>
        <dbReference type="EMBL" id="RBQ27939.1"/>
    </source>
</evidence>
<evidence type="ECO:0008006" key="8">
    <source>
        <dbReference type="Google" id="ProtNLM"/>
    </source>
</evidence>
<feature type="transmembrane region" description="Helical" evidence="5">
    <location>
        <begin position="26"/>
        <end position="47"/>
    </location>
</feature>
<dbReference type="OrthoDB" id="5320201at2"/>
<dbReference type="RefSeq" id="WP_113895424.1">
    <property type="nucleotide sequence ID" value="NZ_JANJGA010000029.1"/>
</dbReference>
<dbReference type="GO" id="GO:0016020">
    <property type="term" value="C:membrane"/>
    <property type="evidence" value="ECO:0007669"/>
    <property type="project" value="UniProtKB-SubCell"/>
</dbReference>
<accession>A0A366MR17</accession>
<evidence type="ECO:0000256" key="1">
    <source>
        <dbReference type="ARBA" id="ARBA00004141"/>
    </source>
</evidence>
<organism evidence="6 7">
    <name type="scientific">Aliarcobacter vitoriensis</name>
    <dbReference type="NCBI Taxonomy" id="2011099"/>
    <lineage>
        <taxon>Bacteria</taxon>
        <taxon>Pseudomonadati</taxon>
        <taxon>Campylobacterota</taxon>
        <taxon>Epsilonproteobacteria</taxon>
        <taxon>Campylobacterales</taxon>
        <taxon>Arcobacteraceae</taxon>
        <taxon>Aliarcobacter</taxon>
    </lineage>
</organism>
<dbReference type="GO" id="GO:0030255">
    <property type="term" value="P:protein secretion by the type IV secretion system"/>
    <property type="evidence" value="ECO:0007669"/>
    <property type="project" value="InterPro"/>
</dbReference>
<dbReference type="Pfam" id="PF04610">
    <property type="entry name" value="TrbL"/>
    <property type="match status" value="1"/>
</dbReference>
<dbReference type="AlphaFoldDB" id="A0A366MR17"/>
<evidence type="ECO:0000313" key="7">
    <source>
        <dbReference type="Proteomes" id="UP000252669"/>
    </source>
</evidence>
<feature type="transmembrane region" description="Helical" evidence="5">
    <location>
        <begin position="161"/>
        <end position="181"/>
    </location>
</feature>
<keyword evidence="4 5" id="KW-0472">Membrane</keyword>
<evidence type="ECO:0000256" key="5">
    <source>
        <dbReference type="SAM" id="Phobius"/>
    </source>
</evidence>
<feature type="transmembrane region" description="Helical" evidence="5">
    <location>
        <begin position="193"/>
        <end position="211"/>
    </location>
</feature>
<dbReference type="Proteomes" id="UP000252669">
    <property type="component" value="Unassembled WGS sequence"/>
</dbReference>
<keyword evidence="7" id="KW-1185">Reference proteome</keyword>
<keyword evidence="2 5" id="KW-0812">Transmembrane</keyword>
<sequence length="298" mass="32730">MKLFQSLGDFISNILMFLNTSSIQDIIQALTGLFGITVTLWIILEAYKVIAGRSDRPTQDLVWKMASAMLVISVATNSNGFLDSLKLAFEELHYMMSGDINLYTKLDILFMEATKLSNAVSEATGWSVEGTIISIFCTFLIYLGFIIGVVPTFLVITFSELTLKVLLLILPIAIFALAFGFSKQIFTQWLNMFISNALTILIVGLLMSSVIDTYISFQVTVNSQIGILEPMGLAFQSLIIGIVMLVLVKISHSIAEKLGTVSIDALSQASTNEAKDIAKNGIKQSKLISRNFKRGLKG</sequence>
<keyword evidence="3 5" id="KW-1133">Transmembrane helix</keyword>
<comment type="caution">
    <text evidence="6">The sequence shown here is derived from an EMBL/GenBank/DDBJ whole genome shotgun (WGS) entry which is preliminary data.</text>
</comment>
<reference evidence="6 7" key="1">
    <citation type="submission" date="2017-10" db="EMBL/GenBank/DDBJ databases">
        <title>Genomics of the genus Arcobacter.</title>
        <authorList>
            <person name="Perez-Cataluna A."/>
            <person name="Figueras M.J."/>
        </authorList>
    </citation>
    <scope>NUCLEOTIDE SEQUENCE [LARGE SCALE GENOMIC DNA]</scope>
    <source>
        <strain evidence="6 7">CECT 9230</strain>
    </source>
</reference>
<protein>
    <recommendedName>
        <fullName evidence="8">Type IV secretion system protein VirB6</fullName>
    </recommendedName>
</protein>